<accession>A0A1I4C322</accession>
<dbReference type="InterPro" id="IPR050194">
    <property type="entry name" value="Glycosyltransferase_grp1"/>
</dbReference>
<evidence type="ECO:0000313" key="2">
    <source>
        <dbReference type="EMBL" id="SFK75335.1"/>
    </source>
</evidence>
<dbReference type="SUPFAM" id="SSF53756">
    <property type="entry name" value="UDP-Glycosyltransferase/glycogen phosphorylase"/>
    <property type="match status" value="1"/>
</dbReference>
<dbReference type="PANTHER" id="PTHR45947:SF3">
    <property type="entry name" value="SULFOQUINOVOSYL TRANSFERASE SQD2"/>
    <property type="match status" value="1"/>
</dbReference>
<feature type="domain" description="Glycosyltransferase subfamily 4-like N-terminal" evidence="1">
    <location>
        <begin position="15"/>
        <end position="167"/>
    </location>
</feature>
<sequence>MKRILVVTDTWRPQVNGVVRSLEALSAAALELGASVQFLSPQGFRSFRMPTYPELRLALTTAGIVGRRIEALSVDHVHIATEGPLGFAARRYCLRNDICFTTSYHTKFPEYVSARAFVPKSLVYRCLRWFHNAGSGVFVSTDSLAADLEARGFKQLMHWSRGVDHDRFRMRETSVLDFPRPIFLSVGRLAVEKNLKAFLDLDLPGTKVLVGDGPDRAKLEAAYPQARFLGSRSGDELAEIYSSADVFVFPSMTDTFGMVLLEAMASGLPVAAFPVPGPLDVVGESGAGVLDEDLRSACLKALWVPPWKARAHAETFSWQASARQFLENLSAVDPSFTIGLANT</sequence>
<dbReference type="InterPro" id="IPR028098">
    <property type="entry name" value="Glyco_trans_4-like_N"/>
</dbReference>
<proteinExistence type="predicted"/>
<dbReference type="Pfam" id="PF13439">
    <property type="entry name" value="Glyco_transf_4"/>
    <property type="match status" value="1"/>
</dbReference>
<name>A0A1I4C322_9HYPH</name>
<dbReference type="Proteomes" id="UP000198755">
    <property type="component" value="Unassembled WGS sequence"/>
</dbReference>
<dbReference type="EMBL" id="FOSN01000018">
    <property type="protein sequence ID" value="SFK75335.1"/>
    <property type="molecule type" value="Genomic_DNA"/>
</dbReference>
<evidence type="ECO:0000313" key="3">
    <source>
        <dbReference type="Proteomes" id="UP000198755"/>
    </source>
</evidence>
<dbReference type="Pfam" id="PF13692">
    <property type="entry name" value="Glyco_trans_1_4"/>
    <property type="match status" value="1"/>
</dbReference>
<dbReference type="AlphaFoldDB" id="A0A1I4C322"/>
<dbReference type="RefSeq" id="WP_091685595.1">
    <property type="nucleotide sequence ID" value="NZ_FOSN01000018.1"/>
</dbReference>
<keyword evidence="2" id="KW-0808">Transferase</keyword>
<protein>
    <submittedName>
        <fullName evidence="2">Glycosyltransferase involved in cell wall bisynthesis</fullName>
    </submittedName>
</protein>
<organism evidence="2 3">
    <name type="scientific">Methylocapsa palsarum</name>
    <dbReference type="NCBI Taxonomy" id="1612308"/>
    <lineage>
        <taxon>Bacteria</taxon>
        <taxon>Pseudomonadati</taxon>
        <taxon>Pseudomonadota</taxon>
        <taxon>Alphaproteobacteria</taxon>
        <taxon>Hyphomicrobiales</taxon>
        <taxon>Beijerinckiaceae</taxon>
        <taxon>Methylocapsa</taxon>
    </lineage>
</organism>
<dbReference type="GO" id="GO:0016757">
    <property type="term" value="F:glycosyltransferase activity"/>
    <property type="evidence" value="ECO:0007669"/>
    <property type="project" value="TreeGrafter"/>
</dbReference>
<dbReference type="OrthoDB" id="9802525at2"/>
<dbReference type="STRING" id="1612308.SAMN05444581_1187"/>
<evidence type="ECO:0000259" key="1">
    <source>
        <dbReference type="Pfam" id="PF13439"/>
    </source>
</evidence>
<dbReference type="PANTHER" id="PTHR45947">
    <property type="entry name" value="SULFOQUINOVOSYL TRANSFERASE SQD2"/>
    <property type="match status" value="1"/>
</dbReference>
<dbReference type="CDD" id="cd03814">
    <property type="entry name" value="GT4-like"/>
    <property type="match status" value="1"/>
</dbReference>
<dbReference type="Gene3D" id="3.40.50.2000">
    <property type="entry name" value="Glycogen Phosphorylase B"/>
    <property type="match status" value="2"/>
</dbReference>
<gene>
    <name evidence="2" type="ORF">SAMN05444581_1187</name>
</gene>
<reference evidence="2 3" key="1">
    <citation type="submission" date="2016-10" db="EMBL/GenBank/DDBJ databases">
        <authorList>
            <person name="de Groot N.N."/>
        </authorList>
    </citation>
    <scope>NUCLEOTIDE SEQUENCE [LARGE SCALE GENOMIC DNA]</scope>
    <source>
        <strain evidence="2 3">NE2</strain>
    </source>
</reference>
<keyword evidence="3" id="KW-1185">Reference proteome</keyword>